<sequence length="336" mass="38540">MPVLLGTIDKHSITQPHELTSAFFPSKVGGKPAWLDFNNIPEASELTCLKCNIPLVFLCQLYAPIDEPGFSNFCFHRTLFVFFCNECKDERTFTVFRTQLRRVNEYYQEEPADIEVADTIIPALWGIQLCKVCGCKSTVEYENIYCSLHHKDIDINKELKDKFIVVLPEYIINEGCDEDSENASLNSEDDESDYSDDSDDAAHIPKGSLQDMDGIDEALLEMAYAGDKDDEYFEKFKKSISSVPEQIIRYNRLGSPLWICTKSIPEAKDIPSCQYCGKQRSFEFQIMPQMLYYLKLPESSSKESFNFGILAVYTCPDSCDDGQKYKREFLWEQSPL</sequence>
<evidence type="ECO:0000256" key="1">
    <source>
        <dbReference type="SAM" id="MobiDB-lite"/>
    </source>
</evidence>
<dbReference type="OrthoDB" id="443682at2759"/>
<feature type="region of interest" description="Disordered" evidence="1">
    <location>
        <begin position="179"/>
        <end position="207"/>
    </location>
</feature>
<feature type="compositionally biased region" description="Acidic residues" evidence="1">
    <location>
        <begin position="179"/>
        <end position="199"/>
    </location>
</feature>
<organism evidence="3 4">
    <name type="scientific">Aphis glycines</name>
    <name type="common">Soybean aphid</name>
    <dbReference type="NCBI Taxonomy" id="307491"/>
    <lineage>
        <taxon>Eukaryota</taxon>
        <taxon>Metazoa</taxon>
        <taxon>Ecdysozoa</taxon>
        <taxon>Arthropoda</taxon>
        <taxon>Hexapoda</taxon>
        <taxon>Insecta</taxon>
        <taxon>Pterygota</taxon>
        <taxon>Neoptera</taxon>
        <taxon>Paraneoptera</taxon>
        <taxon>Hemiptera</taxon>
        <taxon>Sternorrhyncha</taxon>
        <taxon>Aphidomorpha</taxon>
        <taxon>Aphidoidea</taxon>
        <taxon>Aphididae</taxon>
        <taxon>Aphidini</taxon>
        <taxon>Aphis</taxon>
        <taxon>Aphis</taxon>
    </lineage>
</organism>
<evidence type="ECO:0000259" key="2">
    <source>
        <dbReference type="Pfam" id="PF04194"/>
    </source>
</evidence>
<dbReference type="PANTHER" id="PTHR12298">
    <property type="entry name" value="PCDC2 PROGRAMMED CELL DEATH PROTEIN 2 -RELATED"/>
    <property type="match status" value="1"/>
</dbReference>
<dbReference type="GO" id="GO:0005737">
    <property type="term" value="C:cytoplasm"/>
    <property type="evidence" value="ECO:0007669"/>
    <property type="project" value="InterPro"/>
</dbReference>
<dbReference type="Pfam" id="PF04194">
    <property type="entry name" value="PDCD2_C"/>
    <property type="match status" value="1"/>
</dbReference>
<proteinExistence type="predicted"/>
<gene>
    <name evidence="3" type="ORF">AGLY_000566</name>
</gene>
<protein>
    <recommendedName>
        <fullName evidence="2">Programmed cell death protein 2 C-terminal domain-containing protein</fullName>
    </recommendedName>
</protein>
<accession>A0A6G0U7U6</accession>
<dbReference type="GO" id="GO:0005634">
    <property type="term" value="C:nucleus"/>
    <property type="evidence" value="ECO:0007669"/>
    <property type="project" value="TreeGrafter"/>
</dbReference>
<name>A0A6G0U7U6_APHGL</name>
<dbReference type="EMBL" id="VYZN01000001">
    <property type="protein sequence ID" value="KAE9545023.1"/>
    <property type="molecule type" value="Genomic_DNA"/>
</dbReference>
<dbReference type="AlphaFoldDB" id="A0A6G0U7U6"/>
<comment type="caution">
    <text evidence="3">The sequence shown here is derived from an EMBL/GenBank/DDBJ whole genome shotgun (WGS) entry which is preliminary data.</text>
</comment>
<dbReference type="Proteomes" id="UP000475862">
    <property type="component" value="Unassembled WGS sequence"/>
</dbReference>
<keyword evidence="4" id="KW-1185">Reference proteome</keyword>
<evidence type="ECO:0000313" key="3">
    <source>
        <dbReference type="EMBL" id="KAE9545023.1"/>
    </source>
</evidence>
<dbReference type="PANTHER" id="PTHR12298:SF4">
    <property type="entry name" value="PROGRAMMED CELL DEATH PROTEIN 2"/>
    <property type="match status" value="1"/>
</dbReference>
<reference evidence="3 4" key="1">
    <citation type="submission" date="2019-08" db="EMBL/GenBank/DDBJ databases">
        <title>The genome of the soybean aphid Biotype 1, its phylome, world population structure and adaptation to the North American continent.</title>
        <authorList>
            <person name="Giordano R."/>
            <person name="Donthu R.K."/>
            <person name="Hernandez A.G."/>
            <person name="Wright C.L."/>
            <person name="Zimin A.V."/>
        </authorList>
    </citation>
    <scope>NUCLEOTIDE SEQUENCE [LARGE SCALE GENOMIC DNA]</scope>
    <source>
        <tissue evidence="3">Whole aphids</tissue>
    </source>
</reference>
<feature type="domain" description="Programmed cell death protein 2 C-terminal" evidence="2">
    <location>
        <begin position="230"/>
        <end position="333"/>
    </location>
</feature>
<evidence type="ECO:0000313" key="4">
    <source>
        <dbReference type="Proteomes" id="UP000475862"/>
    </source>
</evidence>
<dbReference type="InterPro" id="IPR007320">
    <property type="entry name" value="PDCD2_C"/>
</dbReference>